<proteinExistence type="predicted"/>
<dbReference type="Proteomes" id="UP000321571">
    <property type="component" value="Unassembled WGS sequence"/>
</dbReference>
<dbReference type="PANTHER" id="PTHR10434">
    <property type="entry name" value="1-ACYL-SN-GLYCEROL-3-PHOSPHATE ACYLTRANSFERASE"/>
    <property type="match status" value="1"/>
</dbReference>
<accession>A0A5C8NP16</accession>
<evidence type="ECO:0000256" key="2">
    <source>
        <dbReference type="ARBA" id="ARBA00023315"/>
    </source>
</evidence>
<feature type="domain" description="Phospholipid/glycerol acyltransferase" evidence="3">
    <location>
        <begin position="40"/>
        <end position="150"/>
    </location>
</feature>
<dbReference type="RefSeq" id="WP_147683296.1">
    <property type="nucleotide sequence ID" value="NZ_VDUX01000001.1"/>
</dbReference>
<protein>
    <submittedName>
        <fullName evidence="4">1-acyl-sn-glycerol-3-phosphate acyltransferase</fullName>
    </submittedName>
</protein>
<dbReference type="OrthoDB" id="9808424at2"/>
<dbReference type="CDD" id="cd07989">
    <property type="entry name" value="LPLAT_AGPAT-like"/>
    <property type="match status" value="1"/>
</dbReference>
<evidence type="ECO:0000313" key="4">
    <source>
        <dbReference type="EMBL" id="TXL63042.1"/>
    </source>
</evidence>
<keyword evidence="1 4" id="KW-0808">Transferase</keyword>
<dbReference type="Pfam" id="PF01553">
    <property type="entry name" value="Acyltransferase"/>
    <property type="match status" value="1"/>
</dbReference>
<evidence type="ECO:0000313" key="5">
    <source>
        <dbReference type="Proteomes" id="UP000321571"/>
    </source>
</evidence>
<name>A0A5C8NP16_9ACTN</name>
<comment type="caution">
    <text evidence="4">The sequence shown here is derived from an EMBL/GenBank/DDBJ whole genome shotgun (WGS) entry which is preliminary data.</text>
</comment>
<sequence length="226" mass="24385">MSGLPDRHLRTVRRFGARWLDRKYDVHQRGEGHVPAHGPAILASNHIGWLDGPLIFLKAPRPAHALVKHDAFTGATGHLLNLSAQIPVHRGRSDVGALRKAADALEAGQVVAIYPEGRRGDGELHQIKGGVAWLALVSGAPVVPVAIFGSREAGADSESRPPKGARIDVVYGEPLQFPVQPFPRTTEMIADVTEQIREHMVAHLDWAKSVTRRGTPGPLPKGSTVV</sequence>
<dbReference type="GO" id="GO:0006654">
    <property type="term" value="P:phosphatidic acid biosynthetic process"/>
    <property type="evidence" value="ECO:0007669"/>
    <property type="project" value="TreeGrafter"/>
</dbReference>
<keyword evidence="2 4" id="KW-0012">Acyltransferase</keyword>
<dbReference type="PANTHER" id="PTHR10434:SF11">
    <property type="entry name" value="1-ACYL-SN-GLYCEROL-3-PHOSPHATE ACYLTRANSFERASE"/>
    <property type="match status" value="1"/>
</dbReference>
<evidence type="ECO:0000259" key="3">
    <source>
        <dbReference type="SMART" id="SM00563"/>
    </source>
</evidence>
<keyword evidence="5" id="KW-1185">Reference proteome</keyword>
<organism evidence="4 5">
    <name type="scientific">Aeromicrobium terrae</name>
    <dbReference type="NCBI Taxonomy" id="2498846"/>
    <lineage>
        <taxon>Bacteria</taxon>
        <taxon>Bacillati</taxon>
        <taxon>Actinomycetota</taxon>
        <taxon>Actinomycetes</taxon>
        <taxon>Propionibacteriales</taxon>
        <taxon>Nocardioidaceae</taxon>
        <taxon>Aeromicrobium</taxon>
    </lineage>
</organism>
<dbReference type="GO" id="GO:0003841">
    <property type="term" value="F:1-acylglycerol-3-phosphate O-acyltransferase activity"/>
    <property type="evidence" value="ECO:0007669"/>
    <property type="project" value="TreeGrafter"/>
</dbReference>
<gene>
    <name evidence="4" type="ORF">FHP06_02075</name>
</gene>
<dbReference type="SMART" id="SM00563">
    <property type="entry name" value="PlsC"/>
    <property type="match status" value="1"/>
</dbReference>
<dbReference type="InterPro" id="IPR002123">
    <property type="entry name" value="Plipid/glycerol_acylTrfase"/>
</dbReference>
<dbReference type="SUPFAM" id="SSF69593">
    <property type="entry name" value="Glycerol-3-phosphate (1)-acyltransferase"/>
    <property type="match status" value="1"/>
</dbReference>
<dbReference type="AlphaFoldDB" id="A0A5C8NP16"/>
<dbReference type="EMBL" id="VDUX01000001">
    <property type="protein sequence ID" value="TXL63042.1"/>
    <property type="molecule type" value="Genomic_DNA"/>
</dbReference>
<reference evidence="4 5" key="1">
    <citation type="submission" date="2019-06" db="EMBL/GenBank/DDBJ databases">
        <title>Aeromicrobium sp. nov., isolated from a maize field.</title>
        <authorList>
            <person name="Lin S.-Y."/>
            <person name="Tsai C.-F."/>
            <person name="Young C.-C."/>
        </authorList>
    </citation>
    <scope>NUCLEOTIDE SEQUENCE [LARGE SCALE GENOMIC DNA]</scope>
    <source>
        <strain evidence="4 5">CC-CFT486</strain>
    </source>
</reference>
<evidence type="ECO:0000256" key="1">
    <source>
        <dbReference type="ARBA" id="ARBA00022679"/>
    </source>
</evidence>